<protein>
    <submittedName>
        <fullName evidence="7">4-hydroxybutyryl-CoA dehydratase</fullName>
    </submittedName>
</protein>
<evidence type="ECO:0000259" key="6">
    <source>
        <dbReference type="Pfam" id="PF11794"/>
    </source>
</evidence>
<feature type="binding site" evidence="4">
    <location>
        <position position="191"/>
    </location>
    <ligand>
        <name>FAD</name>
        <dbReference type="ChEBI" id="CHEBI:57692"/>
    </ligand>
</feature>
<evidence type="ECO:0000256" key="1">
    <source>
        <dbReference type="ARBA" id="ARBA00022630"/>
    </source>
</evidence>
<dbReference type="GO" id="GO:0016627">
    <property type="term" value="F:oxidoreductase activity, acting on the CH-CH group of donors"/>
    <property type="evidence" value="ECO:0007669"/>
    <property type="project" value="InterPro"/>
</dbReference>
<feature type="domain" description="HpaB/PvcC/4-BUDH C-terminal" evidence="5">
    <location>
        <begin position="281"/>
        <end position="479"/>
    </location>
</feature>
<evidence type="ECO:0000256" key="2">
    <source>
        <dbReference type="ARBA" id="ARBA00022827"/>
    </source>
</evidence>
<dbReference type="SUPFAM" id="SSF56645">
    <property type="entry name" value="Acyl-CoA dehydrogenase NM domain-like"/>
    <property type="match status" value="1"/>
</dbReference>
<dbReference type="Gene3D" id="1.20.140.10">
    <property type="entry name" value="Butyryl-CoA Dehydrogenase, subunit A, domain 3"/>
    <property type="match status" value="1"/>
</dbReference>
<dbReference type="PIRSF" id="PIRSF000331">
    <property type="entry name" value="HpaA_HpaB"/>
    <property type="match status" value="1"/>
</dbReference>
<dbReference type="RefSeq" id="WP_326840429.1">
    <property type="nucleotide sequence ID" value="NZ_SVNY01000004.1"/>
</dbReference>
<dbReference type="Gene3D" id="1.10.3140.10">
    <property type="entry name" value="4-hydroxybutyryl-coa dehydratase, domain 1"/>
    <property type="match status" value="1"/>
</dbReference>
<dbReference type="Pfam" id="PF11794">
    <property type="entry name" value="HpaB_N"/>
    <property type="match status" value="1"/>
</dbReference>
<name>A0A928KY73_9FIRM</name>
<dbReference type="SUPFAM" id="SSF47203">
    <property type="entry name" value="Acyl-CoA dehydrogenase C-terminal domain-like"/>
    <property type="match status" value="1"/>
</dbReference>
<dbReference type="PANTHER" id="PTHR36117">
    <property type="entry name" value="4-HYDROXYPHENYLACETATE 3-MONOOXYGENASE-RELATED"/>
    <property type="match status" value="1"/>
</dbReference>
<keyword evidence="1" id="KW-0285">Flavoprotein</keyword>
<comment type="caution">
    <text evidence="7">The sequence shown here is derived from an EMBL/GenBank/DDBJ whole genome shotgun (WGS) entry which is preliminary data.</text>
</comment>
<dbReference type="EMBL" id="SVNY01000004">
    <property type="protein sequence ID" value="MBE6833592.1"/>
    <property type="molecule type" value="Genomic_DNA"/>
</dbReference>
<dbReference type="InterPro" id="IPR036250">
    <property type="entry name" value="AcylCo_DH-like_C"/>
</dbReference>
<dbReference type="AlphaFoldDB" id="A0A928KY73"/>
<evidence type="ECO:0000256" key="3">
    <source>
        <dbReference type="ARBA" id="ARBA00023002"/>
    </source>
</evidence>
<organism evidence="7 9">
    <name type="scientific">Faecalispora sporosphaeroides</name>
    <dbReference type="NCBI Taxonomy" id="1549"/>
    <lineage>
        <taxon>Bacteria</taxon>
        <taxon>Bacillati</taxon>
        <taxon>Bacillota</taxon>
        <taxon>Clostridia</taxon>
        <taxon>Eubacteriales</taxon>
        <taxon>Oscillospiraceae</taxon>
        <taxon>Faecalispora</taxon>
    </lineage>
</organism>
<evidence type="ECO:0000313" key="9">
    <source>
        <dbReference type="Proteomes" id="UP000754750"/>
    </source>
</evidence>
<dbReference type="InterPro" id="IPR046373">
    <property type="entry name" value="Acyl-CoA_Oxase/DH_mid-dom_sf"/>
</dbReference>
<dbReference type="Proteomes" id="UP000754750">
    <property type="component" value="Unassembled WGS sequence"/>
</dbReference>
<dbReference type="InterPro" id="IPR004925">
    <property type="entry name" value="HpaB/PvcC/4-BUDH"/>
</dbReference>
<reference evidence="7" key="1">
    <citation type="submission" date="2019-04" db="EMBL/GenBank/DDBJ databases">
        <title>Evolution of Biomass-Degrading Anaerobic Consortia Revealed by Metagenomics.</title>
        <authorList>
            <person name="Peng X."/>
        </authorList>
    </citation>
    <scope>NUCLEOTIDE SEQUENCE</scope>
    <source>
        <strain evidence="7">SIG551</strain>
    </source>
</reference>
<dbReference type="PANTHER" id="PTHR36117:SF3">
    <property type="entry name" value="4-HYDROXYPHENYLACETATE 3-MONOOXYGENASE-RELATED"/>
    <property type="match status" value="1"/>
</dbReference>
<evidence type="ECO:0000313" key="8">
    <source>
        <dbReference type="EMBL" id="MBE6834607.1"/>
    </source>
</evidence>
<dbReference type="InterPro" id="IPR024719">
    <property type="entry name" value="HpaB/PvcC/4-BUDH_C"/>
</dbReference>
<gene>
    <name evidence="7" type="ORF">E7512_08445</name>
    <name evidence="8" type="ORF">E7512_13705</name>
</gene>
<keyword evidence="3" id="KW-0560">Oxidoreductase</keyword>
<evidence type="ECO:0000256" key="4">
    <source>
        <dbReference type="PIRSR" id="PIRSR000331-2"/>
    </source>
</evidence>
<dbReference type="InterPro" id="IPR009100">
    <property type="entry name" value="AcylCoA_DH/oxidase_NM_dom_sf"/>
</dbReference>
<keyword evidence="2 4" id="KW-0274">FAD</keyword>
<proteinExistence type="predicted"/>
<dbReference type="Pfam" id="PF03241">
    <property type="entry name" value="HpaB"/>
    <property type="match status" value="1"/>
</dbReference>
<dbReference type="EMBL" id="SVNY01000009">
    <property type="protein sequence ID" value="MBE6834607.1"/>
    <property type="molecule type" value="Genomic_DNA"/>
</dbReference>
<sequence>MALMTGEQYIESIRRLNLQIYMFGEKIESPVDHPILRPSLNSVRMTYDLAQDPQYEDLMTATSAITGNKINRFCHIHHSTQDLVNKVKMQRLLGQKTASCFQRCVGMDAFNALYSTTFETDRQYKTNYFENFKKFAIATEENDWTVDGAMTDPKGDRSLAPHAQPDADMYLHVVERRPDGIVVRGAKAHQTGIINSHEVIVMPTIAMGPDDKDYAVSFAVPTDAEGIFMIIGRQSCDTRKLEGSEMDVGNSEFGGVEALVVFDNVFVPNDRIFLNGEVEFAGMLVERFAGYHRQSYGGCKVGVGDVLIGAAALAAEYNGVERASAVKDKLIEMVHLNETLFACGIACSAEGKPTPSGNYLIDLLLANVCKQNVTRFPYEIVRLAEDIAGGLMVTAPSEKDLRDPVVGPYVDKYLRGVNAVSTENRLRVLRLIENMSLGTAAVGYRTESMHGAGSPQAQRIMIARQGNIGAKKKLAKAIAHID</sequence>
<feature type="domain" description="HpaB/PvcC/4-BUDH N-terminal" evidence="6">
    <location>
        <begin position="5"/>
        <end position="274"/>
    </location>
</feature>
<evidence type="ECO:0000313" key="7">
    <source>
        <dbReference type="EMBL" id="MBE6833592.1"/>
    </source>
</evidence>
<evidence type="ECO:0000259" key="5">
    <source>
        <dbReference type="Pfam" id="PF03241"/>
    </source>
</evidence>
<dbReference type="InterPro" id="IPR024674">
    <property type="entry name" value="HpaB/PvcC/4-BUDH_N"/>
</dbReference>
<dbReference type="Gene3D" id="2.40.110.10">
    <property type="entry name" value="Butyryl-CoA Dehydrogenase, subunit A, domain 2"/>
    <property type="match status" value="1"/>
</dbReference>
<accession>A0A928KY73</accession>